<keyword evidence="1 5" id="KW-1003">Cell membrane</keyword>
<dbReference type="NCBIfam" id="TIGR01174">
    <property type="entry name" value="ftsA"/>
    <property type="match status" value="1"/>
</dbReference>
<comment type="subunit">
    <text evidence="5">Self-interacts. Interacts with FtsZ.</text>
</comment>
<reference evidence="10" key="1">
    <citation type="submission" date="2016-10" db="EMBL/GenBank/DDBJ databases">
        <authorList>
            <person name="Varghese N."/>
            <person name="Submissions S."/>
        </authorList>
    </citation>
    <scope>NUCLEOTIDE SEQUENCE [LARGE SCALE GENOMIC DNA]</scope>
    <source>
        <strain evidence="10">DSM 16108</strain>
    </source>
</reference>
<gene>
    <name evidence="5" type="primary">ftsA</name>
    <name evidence="9" type="ORF">SAMN04488569_103123</name>
</gene>
<dbReference type="STRING" id="258723.GCA_900169305_00115"/>
<accession>A0A1I3ZBG4</accession>
<keyword evidence="2 5" id="KW-0132">Cell division</keyword>
<dbReference type="AlphaFoldDB" id="A0A1I3ZBG4"/>
<evidence type="ECO:0000313" key="10">
    <source>
        <dbReference type="Proteomes" id="UP000199589"/>
    </source>
</evidence>
<dbReference type="InterPro" id="IPR050696">
    <property type="entry name" value="FtsA/MreB"/>
</dbReference>
<name>A0A1I3ZBG4_9LACT</name>
<dbReference type="PANTHER" id="PTHR32432">
    <property type="entry name" value="CELL DIVISION PROTEIN FTSA-RELATED"/>
    <property type="match status" value="1"/>
</dbReference>
<evidence type="ECO:0000313" key="9">
    <source>
        <dbReference type="EMBL" id="SFK41220.1"/>
    </source>
</evidence>
<dbReference type="InterPro" id="IPR003494">
    <property type="entry name" value="SHS2_FtsA"/>
</dbReference>
<proteinExistence type="inferred from homology"/>
<dbReference type="SUPFAM" id="SSF53067">
    <property type="entry name" value="Actin-like ATPase domain"/>
    <property type="match status" value="2"/>
</dbReference>
<comment type="function">
    <text evidence="5 6">Cell division protein that is involved in the assembly of the Z ring. May serve as a membrane anchor for the Z ring.</text>
</comment>
<feature type="region of interest" description="Disordered" evidence="7">
    <location>
        <begin position="395"/>
        <end position="420"/>
    </location>
</feature>
<sequence>MENGVYASLDIGTTSIKVIVAEVLNGQMNVIGVGSERSKGLNKGMIVDIEETSNAITLAVKQAEEKSGLKIEELIVGIPAQGVQIIPCNGYIQVEQSHEEINDQDVEKVIRETCLNSVPTDKEVISVMIEEFLVDGFDEIKDPRGMVGERLEVYGTVLAVPKSIVHNIKKCVQLSGYSIKDLIIQPQAMAQLVLSEDERQFGTIQIDIGGGQTTVSAIHDHQLKFVHVEQQGGEFVTKDISMVLNTSIQNAENLKRDVGYAFANHVADDQFVHVDVVGQQDPIKVKESYISEIIEARLEQIFEVLKNKLDKIDALSLPGKVKLTGGAAAIPGIRELAEDIFEVQVDVYIPDFMGVRYPSFTNAISLVYYEGQLDGIQKLINQISLSDIRSNSKELSHSSSKSVNHHNSKQDETYVKSAETQKGPSFTEKVKSFFSTFFD</sequence>
<dbReference type="PIRSF" id="PIRSF003101">
    <property type="entry name" value="FtsA"/>
    <property type="match status" value="1"/>
</dbReference>
<protein>
    <recommendedName>
        <fullName evidence="5 6">Cell division protein FtsA</fullName>
    </recommendedName>
</protein>
<dbReference type="HAMAP" id="MF_02033">
    <property type="entry name" value="FtsA"/>
    <property type="match status" value="1"/>
</dbReference>
<keyword evidence="10" id="KW-1185">Reference proteome</keyword>
<dbReference type="SMART" id="SM00842">
    <property type="entry name" value="FtsA"/>
    <property type="match status" value="1"/>
</dbReference>
<evidence type="ECO:0000256" key="5">
    <source>
        <dbReference type="HAMAP-Rule" id="MF_02033"/>
    </source>
</evidence>
<dbReference type="Proteomes" id="UP000199589">
    <property type="component" value="Unassembled WGS sequence"/>
</dbReference>
<keyword evidence="3 5" id="KW-0472">Membrane</keyword>
<dbReference type="Gene3D" id="3.30.420.40">
    <property type="match status" value="2"/>
</dbReference>
<evidence type="ECO:0000256" key="3">
    <source>
        <dbReference type="ARBA" id="ARBA00023136"/>
    </source>
</evidence>
<dbReference type="Pfam" id="PF14450">
    <property type="entry name" value="FtsA"/>
    <property type="match status" value="1"/>
</dbReference>
<keyword evidence="4 5" id="KW-0131">Cell cycle</keyword>
<dbReference type="PANTHER" id="PTHR32432:SF4">
    <property type="entry name" value="CELL DIVISION PROTEIN FTSA"/>
    <property type="match status" value="1"/>
</dbReference>
<dbReference type="GO" id="GO:0043093">
    <property type="term" value="P:FtsZ-dependent cytokinesis"/>
    <property type="evidence" value="ECO:0007669"/>
    <property type="project" value="UniProtKB-UniRule"/>
</dbReference>
<dbReference type="EMBL" id="FOSJ01000031">
    <property type="protein sequence ID" value="SFK41220.1"/>
    <property type="molecule type" value="Genomic_DNA"/>
</dbReference>
<organism evidence="9 10">
    <name type="scientific">Marinilactibacillus piezotolerans</name>
    <dbReference type="NCBI Taxonomy" id="258723"/>
    <lineage>
        <taxon>Bacteria</taxon>
        <taxon>Bacillati</taxon>
        <taxon>Bacillota</taxon>
        <taxon>Bacilli</taxon>
        <taxon>Lactobacillales</taxon>
        <taxon>Carnobacteriaceae</taxon>
        <taxon>Marinilactibacillus</taxon>
    </lineage>
</organism>
<evidence type="ECO:0000256" key="1">
    <source>
        <dbReference type="ARBA" id="ARBA00022475"/>
    </source>
</evidence>
<comment type="subcellular location">
    <subcellularLocation>
        <location evidence="5">Cell membrane</location>
        <topology evidence="5">Peripheral membrane protein</topology>
        <orientation evidence="5">Cytoplasmic side</orientation>
    </subcellularLocation>
    <text evidence="5">Localizes to the Z ring in an FtsZ-dependent manner. Targeted to the membrane through a conserved C-terminal amphipathic helix.</text>
</comment>
<dbReference type="Pfam" id="PF02491">
    <property type="entry name" value="SHS2_FTSA"/>
    <property type="match status" value="1"/>
</dbReference>
<dbReference type="GO" id="GO:0009898">
    <property type="term" value="C:cytoplasmic side of plasma membrane"/>
    <property type="evidence" value="ECO:0007669"/>
    <property type="project" value="UniProtKB-UniRule"/>
</dbReference>
<dbReference type="RefSeq" id="WP_091898003.1">
    <property type="nucleotide sequence ID" value="NZ_FOSJ01000031.1"/>
</dbReference>
<dbReference type="Gene3D" id="3.30.1490.110">
    <property type="match status" value="1"/>
</dbReference>
<dbReference type="InterPro" id="IPR043129">
    <property type="entry name" value="ATPase_NBD"/>
</dbReference>
<evidence type="ECO:0000256" key="6">
    <source>
        <dbReference type="PIRNR" id="PIRNR003101"/>
    </source>
</evidence>
<evidence type="ECO:0000256" key="2">
    <source>
        <dbReference type="ARBA" id="ARBA00022618"/>
    </source>
</evidence>
<evidence type="ECO:0000256" key="7">
    <source>
        <dbReference type="SAM" id="MobiDB-lite"/>
    </source>
</evidence>
<dbReference type="OrthoDB" id="9768127at2"/>
<dbReference type="GO" id="GO:0032153">
    <property type="term" value="C:cell division site"/>
    <property type="evidence" value="ECO:0007669"/>
    <property type="project" value="UniProtKB-UniRule"/>
</dbReference>
<dbReference type="CDD" id="cd24048">
    <property type="entry name" value="ASKHA_NBD_FtsA"/>
    <property type="match status" value="1"/>
</dbReference>
<comment type="similarity">
    <text evidence="5 6">Belongs to the FtsA/MreB family.</text>
</comment>
<evidence type="ECO:0000256" key="4">
    <source>
        <dbReference type="ARBA" id="ARBA00023306"/>
    </source>
</evidence>
<feature type="domain" description="SHS2" evidence="8">
    <location>
        <begin position="6"/>
        <end position="193"/>
    </location>
</feature>
<evidence type="ECO:0000259" key="8">
    <source>
        <dbReference type="SMART" id="SM00842"/>
    </source>
</evidence>
<dbReference type="InterPro" id="IPR020823">
    <property type="entry name" value="Cell_div_FtsA"/>
</dbReference>